<dbReference type="EMBL" id="JALLAZ020001495">
    <property type="protein sequence ID" value="KAL3774010.1"/>
    <property type="molecule type" value="Genomic_DNA"/>
</dbReference>
<keyword evidence="4" id="KW-1185">Reference proteome</keyword>
<feature type="domain" description="PiggyBac transposable element-derived protein" evidence="2">
    <location>
        <begin position="123"/>
        <end position="221"/>
    </location>
</feature>
<reference evidence="3 4" key="1">
    <citation type="submission" date="2024-10" db="EMBL/GenBank/DDBJ databases">
        <title>Updated reference genomes for cyclostephanoid diatoms.</title>
        <authorList>
            <person name="Roberts W.R."/>
            <person name="Alverson A.J."/>
        </authorList>
    </citation>
    <scope>NUCLEOTIDE SEQUENCE [LARGE SCALE GENOMIC DNA]</scope>
    <source>
        <strain evidence="3 4">AJA276-08</strain>
    </source>
</reference>
<dbReference type="Pfam" id="PF13843">
    <property type="entry name" value="DDE_Tnp_1_7"/>
    <property type="match status" value="1"/>
</dbReference>
<accession>A0ABD3ND91</accession>
<evidence type="ECO:0000259" key="2">
    <source>
        <dbReference type="Pfam" id="PF13843"/>
    </source>
</evidence>
<gene>
    <name evidence="3" type="ORF">ACHAW5_004860</name>
</gene>
<evidence type="ECO:0000313" key="4">
    <source>
        <dbReference type="Proteomes" id="UP001530315"/>
    </source>
</evidence>
<dbReference type="Proteomes" id="UP001530315">
    <property type="component" value="Unassembled WGS sequence"/>
</dbReference>
<dbReference type="AlphaFoldDB" id="A0ABD3ND91"/>
<evidence type="ECO:0000313" key="3">
    <source>
        <dbReference type="EMBL" id="KAL3774010.1"/>
    </source>
</evidence>
<protein>
    <recommendedName>
        <fullName evidence="2">PiggyBac transposable element-derived protein domain-containing protein</fullName>
    </recommendedName>
</protein>
<proteinExistence type="predicted"/>
<organism evidence="3 4">
    <name type="scientific">Stephanodiscus triporus</name>
    <dbReference type="NCBI Taxonomy" id="2934178"/>
    <lineage>
        <taxon>Eukaryota</taxon>
        <taxon>Sar</taxon>
        <taxon>Stramenopiles</taxon>
        <taxon>Ochrophyta</taxon>
        <taxon>Bacillariophyta</taxon>
        <taxon>Coscinodiscophyceae</taxon>
        <taxon>Thalassiosirophycidae</taxon>
        <taxon>Stephanodiscales</taxon>
        <taxon>Stephanodiscaceae</taxon>
        <taxon>Stephanodiscus</taxon>
    </lineage>
</organism>
<feature type="compositionally biased region" description="Basic and acidic residues" evidence="1">
    <location>
        <begin position="25"/>
        <end position="36"/>
    </location>
</feature>
<name>A0ABD3ND91_9STRA</name>
<sequence>MEKRAERAKTKCNKKSRHNNNTSINHDHALSDKSDVGIEEGDADGENSYEDMDFFKERWYKKTKPKFGRCIHPIPFTGPAKFFHPNISDKGELKGMMDAHGGIRFSKVVEWMLPKFDGETAYEFLSARMRNFMVHAMKTKGWKPKHYCPTKGKVIVTDDVTCFFGCQLAWSLRGNPSIERNFSTREIGTCMECMPKNAFEDIYTCLHFDNDWDEDDEWDDVYVDAKKAAQMELRITAGSFICLRTASTIGGRRQDPKPVCTSTTIHSLAIMYGNLVSYKVHVHVFGGATDVDLGKANDNTMTTQRG</sequence>
<feature type="region of interest" description="Disordered" evidence="1">
    <location>
        <begin position="1"/>
        <end position="44"/>
    </location>
</feature>
<comment type="caution">
    <text evidence="3">The sequence shown here is derived from an EMBL/GenBank/DDBJ whole genome shotgun (WGS) entry which is preliminary data.</text>
</comment>
<dbReference type="InterPro" id="IPR029526">
    <property type="entry name" value="PGBD"/>
</dbReference>
<evidence type="ECO:0000256" key="1">
    <source>
        <dbReference type="SAM" id="MobiDB-lite"/>
    </source>
</evidence>